<dbReference type="RefSeq" id="WP_197995574.1">
    <property type="nucleotide sequence ID" value="NZ_CP036343.1"/>
</dbReference>
<organism evidence="1 2">
    <name type="scientific">Gimesia algae</name>
    <dbReference type="NCBI Taxonomy" id="2527971"/>
    <lineage>
        <taxon>Bacteria</taxon>
        <taxon>Pseudomonadati</taxon>
        <taxon>Planctomycetota</taxon>
        <taxon>Planctomycetia</taxon>
        <taxon>Planctomycetales</taxon>
        <taxon>Planctomycetaceae</taxon>
        <taxon>Gimesia</taxon>
    </lineage>
</organism>
<protein>
    <submittedName>
        <fullName evidence="1">Uncharacterized protein</fullName>
    </submittedName>
</protein>
<reference evidence="1 2" key="1">
    <citation type="submission" date="2019-02" db="EMBL/GenBank/DDBJ databases">
        <title>Deep-cultivation of Planctomycetes and their phenomic and genomic characterization uncovers novel biology.</title>
        <authorList>
            <person name="Wiegand S."/>
            <person name="Jogler M."/>
            <person name="Boedeker C."/>
            <person name="Pinto D."/>
            <person name="Vollmers J."/>
            <person name="Rivas-Marin E."/>
            <person name="Kohn T."/>
            <person name="Peeters S.H."/>
            <person name="Heuer A."/>
            <person name="Rast P."/>
            <person name="Oberbeckmann S."/>
            <person name="Bunk B."/>
            <person name="Jeske O."/>
            <person name="Meyerdierks A."/>
            <person name="Storesund J.E."/>
            <person name="Kallscheuer N."/>
            <person name="Luecker S."/>
            <person name="Lage O.M."/>
            <person name="Pohl T."/>
            <person name="Merkel B.J."/>
            <person name="Hornburger P."/>
            <person name="Mueller R.-W."/>
            <person name="Bruemmer F."/>
            <person name="Labrenz M."/>
            <person name="Spormann A.M."/>
            <person name="Op den Camp H."/>
            <person name="Overmann J."/>
            <person name="Amann R."/>
            <person name="Jetten M.S.M."/>
            <person name="Mascher T."/>
            <person name="Medema M.H."/>
            <person name="Devos D.P."/>
            <person name="Kaster A.-K."/>
            <person name="Ovreas L."/>
            <person name="Rohde M."/>
            <person name="Galperin M.Y."/>
            <person name="Jogler C."/>
        </authorList>
    </citation>
    <scope>NUCLEOTIDE SEQUENCE [LARGE SCALE GENOMIC DNA]</scope>
    <source>
        <strain evidence="1 2">Pan161</strain>
    </source>
</reference>
<dbReference type="KEGG" id="gax:Pan161_58880"/>
<sequence>MIGFLKRLVGWLFGFDGREVERSKVEIIEIDLGAGPVWLDLDRRDSIEFIQRSKNND</sequence>
<evidence type="ECO:0000313" key="2">
    <source>
        <dbReference type="Proteomes" id="UP000316855"/>
    </source>
</evidence>
<dbReference type="AlphaFoldDB" id="A0A517VMF6"/>
<gene>
    <name evidence="1" type="ORF">Pan161_58880</name>
</gene>
<proteinExistence type="predicted"/>
<evidence type="ECO:0000313" key="1">
    <source>
        <dbReference type="EMBL" id="QDT94194.1"/>
    </source>
</evidence>
<dbReference type="Proteomes" id="UP000316855">
    <property type="component" value="Chromosome"/>
</dbReference>
<accession>A0A517VMF6</accession>
<dbReference type="EMBL" id="CP036343">
    <property type="protein sequence ID" value="QDT94194.1"/>
    <property type="molecule type" value="Genomic_DNA"/>
</dbReference>
<name>A0A517VMF6_9PLAN</name>
<keyword evidence="2" id="KW-1185">Reference proteome</keyword>